<feature type="compositionally biased region" description="Basic and acidic residues" evidence="1">
    <location>
        <begin position="86"/>
        <end position="96"/>
    </location>
</feature>
<organism evidence="2 3">
    <name type="scientific">Catenaria anguillulae PL171</name>
    <dbReference type="NCBI Taxonomy" id="765915"/>
    <lineage>
        <taxon>Eukaryota</taxon>
        <taxon>Fungi</taxon>
        <taxon>Fungi incertae sedis</taxon>
        <taxon>Blastocladiomycota</taxon>
        <taxon>Blastocladiomycetes</taxon>
        <taxon>Blastocladiales</taxon>
        <taxon>Catenariaceae</taxon>
        <taxon>Catenaria</taxon>
    </lineage>
</organism>
<sequence length="104" mass="11935">DWDDILREAHHSDRPPEQHASVRQTIMSIREKYETRRSRCGITAEAIDSFCHRCECYRRLLNGIANGLDSNRRTAGNAQVQVQSAARDEQDEKMSADDDEEEDG</sequence>
<feature type="region of interest" description="Disordered" evidence="1">
    <location>
        <begin position="68"/>
        <end position="104"/>
    </location>
</feature>
<evidence type="ECO:0000313" key="2">
    <source>
        <dbReference type="EMBL" id="ORZ41228.1"/>
    </source>
</evidence>
<reference evidence="2 3" key="1">
    <citation type="submission" date="2016-07" db="EMBL/GenBank/DDBJ databases">
        <title>Pervasive Adenine N6-methylation of Active Genes in Fungi.</title>
        <authorList>
            <consortium name="DOE Joint Genome Institute"/>
            <person name="Mondo S.J."/>
            <person name="Dannebaum R.O."/>
            <person name="Kuo R.C."/>
            <person name="Labutti K."/>
            <person name="Haridas S."/>
            <person name="Kuo A."/>
            <person name="Salamov A."/>
            <person name="Ahrendt S.R."/>
            <person name="Lipzen A."/>
            <person name="Sullivan W."/>
            <person name="Andreopoulos W.B."/>
            <person name="Clum A."/>
            <person name="Lindquist E."/>
            <person name="Daum C."/>
            <person name="Ramamoorthy G.K."/>
            <person name="Gryganskyi A."/>
            <person name="Culley D."/>
            <person name="Magnuson J.K."/>
            <person name="James T.Y."/>
            <person name="O'Malley M.A."/>
            <person name="Stajich J.E."/>
            <person name="Spatafora J.W."/>
            <person name="Visel A."/>
            <person name="Grigoriev I.V."/>
        </authorList>
    </citation>
    <scope>NUCLEOTIDE SEQUENCE [LARGE SCALE GENOMIC DNA]</scope>
    <source>
        <strain evidence="2 3">PL171</strain>
    </source>
</reference>
<gene>
    <name evidence="2" type="ORF">BCR44DRAFT_116892</name>
</gene>
<accession>A0A1Y2I2X6</accession>
<comment type="caution">
    <text evidence="2">The sequence shown here is derived from an EMBL/GenBank/DDBJ whole genome shotgun (WGS) entry which is preliminary data.</text>
</comment>
<feature type="non-terminal residue" evidence="2">
    <location>
        <position position="1"/>
    </location>
</feature>
<proteinExistence type="predicted"/>
<evidence type="ECO:0000256" key="1">
    <source>
        <dbReference type="SAM" id="MobiDB-lite"/>
    </source>
</evidence>
<feature type="compositionally biased region" description="Polar residues" evidence="1">
    <location>
        <begin position="73"/>
        <end position="84"/>
    </location>
</feature>
<protein>
    <submittedName>
        <fullName evidence="2">Uncharacterized protein</fullName>
    </submittedName>
</protein>
<dbReference type="OrthoDB" id="5570544at2759"/>
<dbReference type="Proteomes" id="UP000193411">
    <property type="component" value="Unassembled WGS sequence"/>
</dbReference>
<evidence type="ECO:0000313" key="3">
    <source>
        <dbReference type="Proteomes" id="UP000193411"/>
    </source>
</evidence>
<dbReference type="AlphaFoldDB" id="A0A1Y2I2X6"/>
<dbReference type="EMBL" id="MCFL01000001">
    <property type="protein sequence ID" value="ORZ41228.1"/>
    <property type="molecule type" value="Genomic_DNA"/>
</dbReference>
<keyword evidence="3" id="KW-1185">Reference proteome</keyword>
<name>A0A1Y2I2X6_9FUNG</name>